<dbReference type="Proteomes" id="UP000823399">
    <property type="component" value="Unassembled WGS sequence"/>
</dbReference>
<dbReference type="AlphaFoldDB" id="A0A9P7FHF3"/>
<comment type="subcellular location">
    <subcellularLocation>
        <location evidence="1">Mitochondrion</location>
    </subcellularLocation>
</comment>
<evidence type="ECO:0000313" key="7">
    <source>
        <dbReference type="EMBL" id="KAG2116628.1"/>
    </source>
</evidence>
<evidence type="ECO:0000256" key="5">
    <source>
        <dbReference type="SAM" id="MobiDB-lite"/>
    </source>
</evidence>
<dbReference type="InterPro" id="IPR013177">
    <property type="entry name" value="Ribosomal_mS38_C"/>
</dbReference>
<protein>
    <recommendedName>
        <fullName evidence="4">Small ribosomal subunit protein mS38</fullName>
    </recommendedName>
</protein>
<keyword evidence="8" id="KW-1185">Reference proteome</keyword>
<dbReference type="Pfam" id="PF08213">
    <property type="entry name" value="COX24_C"/>
    <property type="match status" value="1"/>
</dbReference>
<dbReference type="RefSeq" id="XP_041297727.1">
    <property type="nucleotide sequence ID" value="XM_041429344.1"/>
</dbReference>
<keyword evidence="2" id="KW-0496">Mitochondrion</keyword>
<dbReference type="SMART" id="SM01155">
    <property type="entry name" value="DUF1713"/>
    <property type="match status" value="1"/>
</dbReference>
<gene>
    <name evidence="7" type="ORF">F5147DRAFT_350884</name>
</gene>
<dbReference type="EMBL" id="JABBWM010000006">
    <property type="protein sequence ID" value="KAG2116628.1"/>
    <property type="molecule type" value="Genomic_DNA"/>
</dbReference>
<dbReference type="PANTHER" id="PTHR32035">
    <property type="entry name" value="AURORA KINASE A-INTERACTING PROTEIN"/>
    <property type="match status" value="1"/>
</dbReference>
<dbReference type="PANTHER" id="PTHR32035:SF3">
    <property type="entry name" value="SMALL RIBOSOMAL SUBUNIT PROTEIN MS38"/>
    <property type="match status" value="1"/>
</dbReference>
<comment type="similarity">
    <text evidence="3">Belongs to the mitochondrion-specific ribosomal protein mS38 family.</text>
</comment>
<feature type="domain" description="Ribosomal protein mS38 C-terminal" evidence="6">
    <location>
        <begin position="243"/>
        <end position="275"/>
    </location>
</feature>
<organism evidence="7 8">
    <name type="scientific">Suillus discolor</name>
    <dbReference type="NCBI Taxonomy" id="1912936"/>
    <lineage>
        <taxon>Eukaryota</taxon>
        <taxon>Fungi</taxon>
        <taxon>Dikarya</taxon>
        <taxon>Basidiomycota</taxon>
        <taxon>Agaricomycotina</taxon>
        <taxon>Agaricomycetes</taxon>
        <taxon>Agaricomycetidae</taxon>
        <taxon>Boletales</taxon>
        <taxon>Suillineae</taxon>
        <taxon>Suillaceae</taxon>
        <taxon>Suillus</taxon>
    </lineage>
</organism>
<dbReference type="GeneID" id="64691603"/>
<dbReference type="OrthoDB" id="3268560at2759"/>
<feature type="region of interest" description="Disordered" evidence="5">
    <location>
        <begin position="29"/>
        <end position="93"/>
    </location>
</feature>
<evidence type="ECO:0000313" key="8">
    <source>
        <dbReference type="Proteomes" id="UP000823399"/>
    </source>
</evidence>
<feature type="compositionally biased region" description="Basic residues" evidence="5">
    <location>
        <begin position="248"/>
        <end position="275"/>
    </location>
</feature>
<evidence type="ECO:0000259" key="6">
    <source>
        <dbReference type="SMART" id="SM01155"/>
    </source>
</evidence>
<evidence type="ECO:0000256" key="3">
    <source>
        <dbReference type="ARBA" id="ARBA00035647"/>
    </source>
</evidence>
<sequence length="275" mass="29975">MSFLPRLFKPPAVNCRAYSSFFSSKPGGGRYFNSAKPPKPVVSSSRAKVDNGNTSVVPSDGTSSSSSGNGNGKMKVGGADETPSIPASNTVDTARSNSSLPFASQISAFSSQFHHQVHPTISSQDFNLHQFFSLHRPLLLLSQPPSIIFESAPQDAPLFQSLEEVPTTQLQSGQFPTLDEPPESSFETDADAARQLGHALVMNRVGGIVSWQNTLAKLGLGEETAEGSAVNAKESAQEWVTIYADSTKRKKRKKMKKHKLKKRRRLTRMQRQNAK</sequence>
<name>A0A9P7FHF3_9AGAM</name>
<proteinExistence type="inferred from homology"/>
<reference evidence="7" key="1">
    <citation type="journal article" date="2020" name="New Phytol.">
        <title>Comparative genomics reveals dynamic genome evolution in host specialist ectomycorrhizal fungi.</title>
        <authorList>
            <person name="Lofgren L.A."/>
            <person name="Nguyen N.H."/>
            <person name="Vilgalys R."/>
            <person name="Ruytinx J."/>
            <person name="Liao H.L."/>
            <person name="Branco S."/>
            <person name="Kuo A."/>
            <person name="LaButti K."/>
            <person name="Lipzen A."/>
            <person name="Andreopoulos W."/>
            <person name="Pangilinan J."/>
            <person name="Riley R."/>
            <person name="Hundley H."/>
            <person name="Na H."/>
            <person name="Barry K."/>
            <person name="Grigoriev I.V."/>
            <person name="Stajich J.E."/>
            <person name="Kennedy P.G."/>
        </authorList>
    </citation>
    <scope>NUCLEOTIDE SEQUENCE</scope>
    <source>
        <strain evidence="7">FC423</strain>
    </source>
</reference>
<feature type="region of interest" description="Disordered" evidence="5">
    <location>
        <begin position="246"/>
        <end position="275"/>
    </location>
</feature>
<dbReference type="GO" id="GO:0005739">
    <property type="term" value="C:mitochondrion"/>
    <property type="evidence" value="ECO:0007669"/>
    <property type="project" value="UniProtKB-SubCell"/>
</dbReference>
<evidence type="ECO:0000256" key="1">
    <source>
        <dbReference type="ARBA" id="ARBA00004173"/>
    </source>
</evidence>
<evidence type="ECO:0000256" key="4">
    <source>
        <dbReference type="ARBA" id="ARBA00035682"/>
    </source>
</evidence>
<evidence type="ECO:0000256" key="2">
    <source>
        <dbReference type="ARBA" id="ARBA00023128"/>
    </source>
</evidence>
<accession>A0A9P7FHF3</accession>
<comment type="caution">
    <text evidence="7">The sequence shown here is derived from an EMBL/GenBank/DDBJ whole genome shotgun (WGS) entry which is preliminary data.</text>
</comment>
<feature type="compositionally biased region" description="Low complexity" evidence="5">
    <location>
        <begin position="54"/>
        <end position="77"/>
    </location>
</feature>